<reference evidence="2 3" key="1">
    <citation type="submission" date="2021-06" db="EMBL/GenBank/DDBJ databases">
        <authorList>
            <person name="Palmer J.M."/>
        </authorList>
    </citation>
    <scope>NUCLEOTIDE SEQUENCE [LARGE SCALE GENOMIC DNA]</scope>
    <source>
        <strain evidence="2 3">CL_MEX2019</strain>
        <tissue evidence="2">Muscle</tissue>
    </source>
</reference>
<organism evidence="2 3">
    <name type="scientific">Characodon lateralis</name>
    <dbReference type="NCBI Taxonomy" id="208331"/>
    <lineage>
        <taxon>Eukaryota</taxon>
        <taxon>Metazoa</taxon>
        <taxon>Chordata</taxon>
        <taxon>Craniata</taxon>
        <taxon>Vertebrata</taxon>
        <taxon>Euteleostomi</taxon>
        <taxon>Actinopterygii</taxon>
        <taxon>Neopterygii</taxon>
        <taxon>Teleostei</taxon>
        <taxon>Neoteleostei</taxon>
        <taxon>Acanthomorphata</taxon>
        <taxon>Ovalentaria</taxon>
        <taxon>Atherinomorphae</taxon>
        <taxon>Cyprinodontiformes</taxon>
        <taxon>Goodeidae</taxon>
        <taxon>Characodon</taxon>
    </lineage>
</organism>
<proteinExistence type="predicted"/>
<feature type="region of interest" description="Disordered" evidence="1">
    <location>
        <begin position="1"/>
        <end position="26"/>
    </location>
</feature>
<evidence type="ECO:0000313" key="2">
    <source>
        <dbReference type="EMBL" id="MED6264829.1"/>
    </source>
</evidence>
<protein>
    <submittedName>
        <fullName evidence="2">Uncharacterized protein</fullName>
    </submittedName>
</protein>
<accession>A0ABU7CQ60</accession>
<dbReference type="Proteomes" id="UP001352852">
    <property type="component" value="Unassembled WGS sequence"/>
</dbReference>
<dbReference type="EMBL" id="JAHUTJ010001718">
    <property type="protein sequence ID" value="MED6264829.1"/>
    <property type="molecule type" value="Genomic_DNA"/>
</dbReference>
<keyword evidence="3" id="KW-1185">Reference proteome</keyword>
<evidence type="ECO:0000313" key="3">
    <source>
        <dbReference type="Proteomes" id="UP001352852"/>
    </source>
</evidence>
<name>A0ABU7CQ60_9TELE</name>
<gene>
    <name evidence="2" type="ORF">CHARACLAT_019141</name>
</gene>
<sequence length="77" mass="8588">MTVRDLSPTRRRRDTTLSSTGEVVDGLTKKNHETKYLSPTTLGAVVQAVVRHENRLYAKSDSRKWADAAGPGSHFVY</sequence>
<comment type="caution">
    <text evidence="2">The sequence shown here is derived from an EMBL/GenBank/DDBJ whole genome shotgun (WGS) entry which is preliminary data.</text>
</comment>
<evidence type="ECO:0000256" key="1">
    <source>
        <dbReference type="SAM" id="MobiDB-lite"/>
    </source>
</evidence>